<dbReference type="InterPro" id="IPR029063">
    <property type="entry name" value="SAM-dependent_MTases_sf"/>
</dbReference>
<evidence type="ECO:0000256" key="6">
    <source>
        <dbReference type="ARBA" id="ARBA00022884"/>
    </source>
</evidence>
<keyword evidence="11" id="KW-1185">Reference proteome</keyword>
<dbReference type="InterPro" id="IPR011530">
    <property type="entry name" value="rRNA_adenine_dimethylase"/>
</dbReference>
<dbReference type="InterPro" id="IPR020596">
    <property type="entry name" value="rRNA_Ade_Mease_Trfase_CS"/>
</dbReference>
<dbReference type="NCBIfam" id="TIGR00755">
    <property type="entry name" value="ksgA"/>
    <property type="match status" value="1"/>
</dbReference>
<keyword evidence="4 7" id="KW-0808">Transferase</keyword>
<evidence type="ECO:0000256" key="1">
    <source>
        <dbReference type="ARBA" id="ARBA00022490"/>
    </source>
</evidence>
<feature type="binding site" evidence="7 8">
    <location>
        <position position="119"/>
    </location>
    <ligand>
        <name>S-adenosyl-L-methionine</name>
        <dbReference type="ChEBI" id="CHEBI:59789"/>
    </ligand>
</feature>
<feature type="domain" description="Ribosomal RNA adenine methylase transferase N-terminal" evidence="9">
    <location>
        <begin position="29"/>
        <end position="204"/>
    </location>
</feature>
<evidence type="ECO:0000256" key="7">
    <source>
        <dbReference type="HAMAP-Rule" id="MF_00607"/>
    </source>
</evidence>
<dbReference type="SMART" id="SM00650">
    <property type="entry name" value="rADc"/>
    <property type="match status" value="1"/>
</dbReference>
<dbReference type="CDD" id="cd02440">
    <property type="entry name" value="AdoMet_MTases"/>
    <property type="match status" value="1"/>
</dbReference>
<accession>A0A846U511</accession>
<dbReference type="PROSITE" id="PS01131">
    <property type="entry name" value="RRNA_A_DIMETH"/>
    <property type="match status" value="1"/>
</dbReference>
<dbReference type="RefSeq" id="WP_168105027.1">
    <property type="nucleotide sequence ID" value="NZ_CP051215.1"/>
</dbReference>
<dbReference type="InterPro" id="IPR001737">
    <property type="entry name" value="KsgA/Erm"/>
</dbReference>
<evidence type="ECO:0000256" key="8">
    <source>
        <dbReference type="PROSITE-ProRule" id="PRU01026"/>
    </source>
</evidence>
<comment type="caution">
    <text evidence="10">The sequence shown here is derived from an EMBL/GenBank/DDBJ whole genome shotgun (WGS) entry which is preliminary data.</text>
</comment>
<comment type="function">
    <text evidence="7">Specifically dimethylates two adjacent adenosines (A1518 and A1519) in the loop of a conserved hairpin near the 3'-end of 16S rRNA in the 30S particle. May play a critical role in biogenesis of 30S subunits.</text>
</comment>
<dbReference type="SUPFAM" id="SSF53335">
    <property type="entry name" value="S-adenosyl-L-methionine-dependent methyltransferases"/>
    <property type="match status" value="1"/>
</dbReference>
<evidence type="ECO:0000256" key="2">
    <source>
        <dbReference type="ARBA" id="ARBA00022552"/>
    </source>
</evidence>
<dbReference type="GO" id="GO:0003723">
    <property type="term" value="F:RNA binding"/>
    <property type="evidence" value="ECO:0007669"/>
    <property type="project" value="UniProtKB-UniRule"/>
</dbReference>
<proteinExistence type="inferred from homology"/>
<comment type="subcellular location">
    <subcellularLocation>
        <location evidence="7">Cytoplasm</location>
    </subcellularLocation>
</comment>
<evidence type="ECO:0000256" key="5">
    <source>
        <dbReference type="ARBA" id="ARBA00022691"/>
    </source>
</evidence>
<comment type="catalytic activity">
    <reaction evidence="7">
        <text>adenosine(1518)/adenosine(1519) in 16S rRNA + 4 S-adenosyl-L-methionine = N(6)-dimethyladenosine(1518)/N(6)-dimethyladenosine(1519) in 16S rRNA + 4 S-adenosyl-L-homocysteine + 4 H(+)</text>
        <dbReference type="Rhea" id="RHEA:19609"/>
        <dbReference type="Rhea" id="RHEA-COMP:10232"/>
        <dbReference type="Rhea" id="RHEA-COMP:10233"/>
        <dbReference type="ChEBI" id="CHEBI:15378"/>
        <dbReference type="ChEBI" id="CHEBI:57856"/>
        <dbReference type="ChEBI" id="CHEBI:59789"/>
        <dbReference type="ChEBI" id="CHEBI:74411"/>
        <dbReference type="ChEBI" id="CHEBI:74493"/>
        <dbReference type="EC" id="2.1.1.182"/>
    </reaction>
</comment>
<dbReference type="EMBL" id="JAAVVK010000002">
    <property type="protein sequence ID" value="NKE38547.1"/>
    <property type="molecule type" value="Genomic_DNA"/>
</dbReference>
<keyword evidence="3 7" id="KW-0489">Methyltransferase</keyword>
<protein>
    <recommendedName>
        <fullName evidence="7">Ribosomal RNA small subunit methyltransferase A</fullName>
        <ecNumber evidence="7">2.1.1.182</ecNumber>
    </recommendedName>
    <alternativeName>
        <fullName evidence="7">16S rRNA (adenine(1518)-N(6)/adenine(1519)-N(6))-dimethyltransferase</fullName>
    </alternativeName>
    <alternativeName>
        <fullName evidence="7">16S rRNA dimethyladenosine transferase</fullName>
    </alternativeName>
    <alternativeName>
        <fullName evidence="7">16S rRNA dimethylase</fullName>
    </alternativeName>
    <alternativeName>
        <fullName evidence="7">S-adenosylmethionine-6-N', N'-adenosyl(rRNA) dimethyltransferase</fullName>
    </alternativeName>
</protein>
<gene>
    <name evidence="7 10" type="primary">rsmA</name>
    <name evidence="7" type="synonym">ksgA</name>
    <name evidence="10" type="ORF">HER12_02110</name>
</gene>
<dbReference type="PROSITE" id="PS51689">
    <property type="entry name" value="SAM_RNA_A_N6_MT"/>
    <property type="match status" value="1"/>
</dbReference>
<evidence type="ECO:0000256" key="4">
    <source>
        <dbReference type="ARBA" id="ARBA00022679"/>
    </source>
</evidence>
<dbReference type="Pfam" id="PF00398">
    <property type="entry name" value="RrnaAD"/>
    <property type="match status" value="1"/>
</dbReference>
<evidence type="ECO:0000313" key="10">
    <source>
        <dbReference type="EMBL" id="NKE38547.1"/>
    </source>
</evidence>
<evidence type="ECO:0000256" key="3">
    <source>
        <dbReference type="ARBA" id="ARBA00022603"/>
    </source>
</evidence>
<dbReference type="InterPro" id="IPR020598">
    <property type="entry name" value="rRNA_Ade_methylase_Trfase_N"/>
</dbReference>
<feature type="binding site" evidence="7 8">
    <location>
        <position position="24"/>
    </location>
    <ligand>
        <name>S-adenosyl-L-methionine</name>
        <dbReference type="ChEBI" id="CHEBI:59789"/>
    </ligand>
</feature>
<dbReference type="Gene3D" id="3.40.50.150">
    <property type="entry name" value="Vaccinia Virus protein VP39"/>
    <property type="match status" value="1"/>
</dbReference>
<comment type="similarity">
    <text evidence="7">Belongs to the class I-like SAM-binding methyltransferase superfamily. rRNA adenine N(6)-methyltransferase family. RsmA subfamily.</text>
</comment>
<dbReference type="GO" id="GO:0052908">
    <property type="term" value="F:16S rRNA (adenine(1518)-N(6)/adenine(1519)-N(6))-dimethyltransferase activity"/>
    <property type="evidence" value="ECO:0007669"/>
    <property type="project" value="UniProtKB-EC"/>
</dbReference>
<keyword evidence="2 7" id="KW-0698">rRNA processing</keyword>
<reference evidence="10 11" key="1">
    <citation type="submission" date="2020-04" db="EMBL/GenBank/DDBJ databases">
        <title>Complete genome sequence of Spiroplasma platyhelix ATCC 51748, an insect isolate.</title>
        <authorList>
            <person name="Green E.A."/>
            <person name="Klassen J.L."/>
        </authorList>
    </citation>
    <scope>NUCLEOTIDE SEQUENCE [LARGE SCALE GENOMIC DNA]</scope>
    <source>
        <strain evidence="10 11">PALS-1</strain>
    </source>
</reference>
<organism evidence="10 11">
    <name type="scientific">Spiroplasma platyhelix PALS-1</name>
    <dbReference type="NCBI Taxonomy" id="1276218"/>
    <lineage>
        <taxon>Bacteria</taxon>
        <taxon>Bacillati</taxon>
        <taxon>Mycoplasmatota</taxon>
        <taxon>Mollicutes</taxon>
        <taxon>Entomoplasmatales</taxon>
        <taxon>Spiroplasmataceae</taxon>
        <taxon>Spiroplasma</taxon>
    </lineage>
</organism>
<dbReference type="InterPro" id="IPR023165">
    <property type="entry name" value="rRNA_Ade_diMease-like_C"/>
</dbReference>
<dbReference type="HAMAP" id="MF_00607">
    <property type="entry name" value="16SrRNA_methyltr_A"/>
    <property type="match status" value="1"/>
</dbReference>
<dbReference type="EC" id="2.1.1.182" evidence="7"/>
<feature type="binding site" evidence="7 8">
    <location>
        <position position="94"/>
    </location>
    <ligand>
        <name>S-adenosyl-L-methionine</name>
        <dbReference type="ChEBI" id="CHEBI:59789"/>
    </ligand>
</feature>
<dbReference type="PANTHER" id="PTHR11727:SF7">
    <property type="entry name" value="DIMETHYLADENOSINE TRANSFERASE-RELATED"/>
    <property type="match status" value="1"/>
</dbReference>
<feature type="binding site" evidence="7 8">
    <location>
        <position position="48"/>
    </location>
    <ligand>
        <name>S-adenosyl-L-methionine</name>
        <dbReference type="ChEBI" id="CHEBI:59789"/>
    </ligand>
</feature>
<keyword evidence="1 7" id="KW-0963">Cytoplasm</keyword>
<name>A0A846U511_9MOLU</name>
<sequence length="276" mass="31578">MKEVKAILAENNLHPIKGFGQNFLFDKNIIKKIASVTDIENKNVIEIGTGLGHLTKFLVAKAKKVVTVEIDKKLGAYLEQEFKDTKNLTIINYDFLKLSLAGLIENEFDGDKDIVVIANLPYYLTSPIILKLLENIQFFSAFVLMMQKEVAQRLNAEIGTKSYSNLSVMCQFYCQVKVMFDVKPQSFFPAPKVTSSVVLFEVRDSVTLENEKQFWFFVRSCFASKRKTLINNLTAYLPKDQAIALLASLNWPLTIRAENLTFKMFYELFLILKDKI</sequence>
<feature type="binding site" evidence="7 8">
    <location>
        <position position="69"/>
    </location>
    <ligand>
        <name>S-adenosyl-L-methionine</name>
        <dbReference type="ChEBI" id="CHEBI:59789"/>
    </ligand>
</feature>
<dbReference type="FunFam" id="3.40.50.150:FF:000023">
    <property type="entry name" value="Ribosomal RNA small subunit methyltransferase A"/>
    <property type="match status" value="1"/>
</dbReference>
<keyword evidence="6 7" id="KW-0694">RNA-binding</keyword>
<keyword evidence="5 7" id="KW-0949">S-adenosyl-L-methionine</keyword>
<dbReference type="PANTHER" id="PTHR11727">
    <property type="entry name" value="DIMETHYLADENOSINE TRANSFERASE"/>
    <property type="match status" value="1"/>
</dbReference>
<feature type="binding site" evidence="7 8">
    <location>
        <position position="22"/>
    </location>
    <ligand>
        <name>S-adenosyl-L-methionine</name>
        <dbReference type="ChEBI" id="CHEBI:59789"/>
    </ligand>
</feature>
<dbReference type="Gene3D" id="1.10.8.100">
    <property type="entry name" value="Ribosomal RNA adenine dimethylase-like, domain 2"/>
    <property type="match status" value="1"/>
</dbReference>
<dbReference type="GO" id="GO:0005829">
    <property type="term" value="C:cytosol"/>
    <property type="evidence" value="ECO:0007669"/>
    <property type="project" value="TreeGrafter"/>
</dbReference>
<evidence type="ECO:0000259" key="9">
    <source>
        <dbReference type="SMART" id="SM00650"/>
    </source>
</evidence>
<dbReference type="AlphaFoldDB" id="A0A846U511"/>
<evidence type="ECO:0000313" key="11">
    <source>
        <dbReference type="Proteomes" id="UP000584587"/>
    </source>
</evidence>
<dbReference type="Proteomes" id="UP000584587">
    <property type="component" value="Unassembled WGS sequence"/>
</dbReference>